<protein>
    <submittedName>
        <fullName evidence="6">Cubilin</fullName>
    </submittedName>
</protein>
<dbReference type="STRING" id="50429.A0A2B4RI91"/>
<evidence type="ECO:0000256" key="2">
    <source>
        <dbReference type="ARBA" id="ARBA00022723"/>
    </source>
</evidence>
<dbReference type="CDD" id="cd00041">
    <property type="entry name" value="CUB"/>
    <property type="match status" value="1"/>
</dbReference>
<dbReference type="PANTHER" id="PTHR23080:SF133">
    <property type="entry name" value="SI:CH211-262I1.5-RELATED"/>
    <property type="match status" value="1"/>
</dbReference>
<reference evidence="7" key="1">
    <citation type="journal article" date="2017" name="bioRxiv">
        <title>Comparative analysis of the genomes of Stylophora pistillata and Acropora digitifera provides evidence for extensive differences between species of corals.</title>
        <authorList>
            <person name="Voolstra C.R."/>
            <person name="Li Y."/>
            <person name="Liew Y.J."/>
            <person name="Baumgarten S."/>
            <person name="Zoccola D."/>
            <person name="Flot J.-F."/>
            <person name="Tambutte S."/>
            <person name="Allemand D."/>
            <person name="Aranda M."/>
        </authorList>
    </citation>
    <scope>NUCLEOTIDE SEQUENCE [LARGE SCALE GENOMIC DNA]</scope>
</reference>
<comment type="caution">
    <text evidence="6">The sequence shown here is derived from an EMBL/GenBank/DDBJ whole genome shotgun (WGS) entry which is preliminary data.</text>
</comment>
<dbReference type="GO" id="GO:0046872">
    <property type="term" value="F:metal ion binding"/>
    <property type="evidence" value="ECO:0007669"/>
    <property type="project" value="UniProtKB-KW"/>
</dbReference>
<dbReference type="InterPro" id="IPR000859">
    <property type="entry name" value="CUB_dom"/>
</dbReference>
<dbReference type="EMBL" id="LSMT01000539">
    <property type="protein sequence ID" value="PFX16519.1"/>
    <property type="molecule type" value="Genomic_DNA"/>
</dbReference>
<name>A0A2B4RI91_STYPI</name>
<evidence type="ECO:0000313" key="6">
    <source>
        <dbReference type="EMBL" id="PFX16519.1"/>
    </source>
</evidence>
<dbReference type="PANTHER" id="PTHR23080">
    <property type="entry name" value="THAP DOMAIN PROTEIN"/>
    <property type="match status" value="1"/>
</dbReference>
<evidence type="ECO:0000256" key="1">
    <source>
        <dbReference type="ARBA" id="ARBA00001968"/>
    </source>
</evidence>
<proteinExistence type="predicted"/>
<dbReference type="PROSITE" id="PS01180">
    <property type="entry name" value="CUB"/>
    <property type="match status" value="1"/>
</dbReference>
<evidence type="ECO:0000313" key="7">
    <source>
        <dbReference type="Proteomes" id="UP000225706"/>
    </source>
</evidence>
<keyword evidence="7" id="KW-1185">Reference proteome</keyword>
<comment type="cofactor">
    <cofactor evidence="1">
        <name>a divalent metal cation</name>
        <dbReference type="ChEBI" id="CHEBI:60240"/>
    </cofactor>
</comment>
<evidence type="ECO:0000259" key="5">
    <source>
        <dbReference type="PROSITE" id="PS01180"/>
    </source>
</evidence>
<dbReference type="InterPro" id="IPR027806">
    <property type="entry name" value="HARBI1_dom"/>
</dbReference>
<dbReference type="SMART" id="SM00042">
    <property type="entry name" value="CUB"/>
    <property type="match status" value="1"/>
</dbReference>
<keyword evidence="3" id="KW-1015">Disulfide bond</keyword>
<evidence type="ECO:0000256" key="4">
    <source>
        <dbReference type="PROSITE-ProRule" id="PRU00059"/>
    </source>
</evidence>
<dbReference type="Proteomes" id="UP000225706">
    <property type="component" value="Unassembled WGS sequence"/>
</dbReference>
<dbReference type="Gene3D" id="2.60.120.290">
    <property type="entry name" value="Spermadhesin, CUB domain"/>
    <property type="match status" value="1"/>
</dbReference>
<evidence type="ECO:0000256" key="3">
    <source>
        <dbReference type="ARBA" id="ARBA00023157"/>
    </source>
</evidence>
<dbReference type="SUPFAM" id="SSF49854">
    <property type="entry name" value="Spermadhesin, CUB domain"/>
    <property type="match status" value="1"/>
</dbReference>
<accession>A0A2B4RI91</accession>
<keyword evidence="2" id="KW-0479">Metal-binding</keyword>
<dbReference type="OrthoDB" id="5985044at2759"/>
<sequence length="356" mass="40002">MLLVDELFMFCVQLKLGLFEQDLANRFQIHRSPVCRKVITETNFFLGSQVIWPSREDVNSYMPEGFKRFYASMRVILDCTEIFVQTPTSLLLQSQLHSTYKSNTTLKGLIGSTPYGTISFVSSLYTGGISDKGITRCSGILDLLEPGDSVMAEKGFDIEDLLREKGVELNIPQFLESLEQISAQDVQKTKTIACLRIHVERAMRRVKGYHFFVLTIFIGNGASDSTFHSTQILWLRGDAGRQVQIDFDTFELEYSKDCKHDYVEFREASIEVGDPKTISGKNGPILTNRLCGNTKPNSIQSQGNMVWVQFMSDGNSTTVYKGFRASFKAGQGRLSASCPLMLLFLSALIVKKVNLL</sequence>
<organism evidence="6 7">
    <name type="scientific">Stylophora pistillata</name>
    <name type="common">Smooth cauliflower coral</name>
    <dbReference type="NCBI Taxonomy" id="50429"/>
    <lineage>
        <taxon>Eukaryota</taxon>
        <taxon>Metazoa</taxon>
        <taxon>Cnidaria</taxon>
        <taxon>Anthozoa</taxon>
        <taxon>Hexacorallia</taxon>
        <taxon>Scleractinia</taxon>
        <taxon>Astrocoeniina</taxon>
        <taxon>Pocilloporidae</taxon>
        <taxon>Stylophora</taxon>
    </lineage>
</organism>
<dbReference type="Pfam" id="PF13359">
    <property type="entry name" value="DDE_Tnp_4"/>
    <property type="match status" value="1"/>
</dbReference>
<feature type="domain" description="CUB" evidence="5">
    <location>
        <begin position="242"/>
        <end position="330"/>
    </location>
</feature>
<dbReference type="InterPro" id="IPR035914">
    <property type="entry name" value="Sperma_CUB_dom_sf"/>
</dbReference>
<dbReference type="AlphaFoldDB" id="A0A2B4RI91"/>
<dbReference type="Pfam" id="PF00431">
    <property type="entry name" value="CUB"/>
    <property type="match status" value="1"/>
</dbReference>
<comment type="caution">
    <text evidence="4">Lacks conserved residue(s) required for the propagation of feature annotation.</text>
</comment>
<gene>
    <name evidence="6" type="primary">Cubn</name>
    <name evidence="6" type="ORF">AWC38_SpisGene19197</name>
</gene>